<sequence>MEFYNLGIIIKELRKKKTCHNLNYVMEYVHKAKLVRYIS</sequence>
<protein>
    <submittedName>
        <fullName evidence="1">Uncharacterized protein</fullName>
    </submittedName>
</protein>
<reference evidence="1 2" key="1">
    <citation type="submission" date="2016-04" db="EMBL/GenBank/DDBJ databases">
        <title>High quality genome of the nematocidal Bacillus thuringiensis MYBT18246.</title>
        <authorList>
            <person name="Hollensteiner J."/>
            <person name="Poehlein A."/>
            <person name="Sproeer C."/>
            <person name="Bunk B."/>
            <person name="Rosenstiel P."/>
            <person name="Schulenburg H."/>
            <person name="Liesegang H."/>
        </authorList>
    </citation>
    <scope>NUCLEOTIDE SEQUENCE [LARGE SCALE GENOMIC DNA]</scope>
    <source>
        <strain evidence="1 2">MYBT18246</strain>
    </source>
</reference>
<accession>A0A9W3SAX6</accession>
<dbReference type="EMBL" id="CP015350">
    <property type="protein sequence ID" value="ANS48036.1"/>
    <property type="molecule type" value="Genomic_DNA"/>
</dbReference>
<organism evidence="1 2">
    <name type="scientific">Bacillus thuringiensis</name>
    <dbReference type="NCBI Taxonomy" id="1428"/>
    <lineage>
        <taxon>Bacteria</taxon>
        <taxon>Bacillati</taxon>
        <taxon>Bacillota</taxon>
        <taxon>Bacilli</taxon>
        <taxon>Bacillales</taxon>
        <taxon>Bacillaceae</taxon>
        <taxon>Bacillus</taxon>
        <taxon>Bacillus cereus group</taxon>
    </lineage>
</organism>
<evidence type="ECO:0000313" key="1">
    <source>
        <dbReference type="EMBL" id="ANS48036.1"/>
    </source>
</evidence>
<dbReference type="Proteomes" id="UP000092743">
    <property type="component" value="Chromosome"/>
</dbReference>
<dbReference type="AlphaFoldDB" id="A0A9W3SAX6"/>
<name>A0A9W3SAX6_BACTU</name>
<evidence type="ECO:0000313" key="2">
    <source>
        <dbReference type="Proteomes" id="UP000092743"/>
    </source>
</evidence>
<gene>
    <name evidence="1" type="ORF">BT246_26680</name>
</gene>
<proteinExistence type="predicted"/>